<name>A0ABD3BZA6_9LAMI</name>
<dbReference type="AlphaFoldDB" id="A0ABD3BZA6"/>
<keyword evidence="3 6" id="KW-0713">Self-incompatibility</keyword>
<evidence type="ECO:0000256" key="2">
    <source>
        <dbReference type="ARBA" id="ARBA00005581"/>
    </source>
</evidence>
<protein>
    <recommendedName>
        <fullName evidence="6">S-protein homolog</fullName>
    </recommendedName>
</protein>
<comment type="caution">
    <text evidence="7">The sequence shown here is derived from an EMBL/GenBank/DDBJ whole genome shotgun (WGS) entry which is preliminary data.</text>
</comment>
<dbReference type="PANTHER" id="PTHR31232">
    <property type="match status" value="1"/>
</dbReference>
<evidence type="ECO:0000256" key="4">
    <source>
        <dbReference type="ARBA" id="ARBA00022525"/>
    </source>
</evidence>
<gene>
    <name evidence="7" type="ORF">CASFOL_034045</name>
</gene>
<comment type="similarity">
    <text evidence="2 6">Belongs to the plant self-incompatibility (S1) protein family.</text>
</comment>
<evidence type="ECO:0000256" key="5">
    <source>
        <dbReference type="ARBA" id="ARBA00022729"/>
    </source>
</evidence>
<reference evidence="8" key="1">
    <citation type="journal article" date="2024" name="IScience">
        <title>Strigolactones Initiate the Formation of Haustorium-like Structures in Castilleja.</title>
        <authorList>
            <person name="Buerger M."/>
            <person name="Peterson D."/>
            <person name="Chory J."/>
        </authorList>
    </citation>
    <scope>NUCLEOTIDE SEQUENCE [LARGE SCALE GENOMIC DNA]</scope>
</reference>
<evidence type="ECO:0000313" key="8">
    <source>
        <dbReference type="Proteomes" id="UP001632038"/>
    </source>
</evidence>
<dbReference type="GO" id="GO:0060320">
    <property type="term" value="P:rejection of self pollen"/>
    <property type="evidence" value="ECO:0007669"/>
    <property type="project" value="UniProtKB-KW"/>
</dbReference>
<keyword evidence="4 6" id="KW-0964">Secreted</keyword>
<accession>A0ABD3BZA6</accession>
<dbReference type="EMBL" id="JAVIJP010000060">
    <property type="protein sequence ID" value="KAL3622634.1"/>
    <property type="molecule type" value="Genomic_DNA"/>
</dbReference>
<sequence>MKLFQVLLLFSIISFQAVDARNCLTPTYKYTIFVANALPQNSPPLYLHCASGDKELGNHTLTAGQNFNFDFCIGFKTLYFCHLWWNGKNIAFDVFNNKVDEKCVPTLSDGNKCYFEGRSDGIYFANDYPPKDFTKQYSW</sequence>
<organism evidence="7 8">
    <name type="scientific">Castilleja foliolosa</name>
    <dbReference type="NCBI Taxonomy" id="1961234"/>
    <lineage>
        <taxon>Eukaryota</taxon>
        <taxon>Viridiplantae</taxon>
        <taxon>Streptophyta</taxon>
        <taxon>Embryophyta</taxon>
        <taxon>Tracheophyta</taxon>
        <taxon>Spermatophyta</taxon>
        <taxon>Magnoliopsida</taxon>
        <taxon>eudicotyledons</taxon>
        <taxon>Gunneridae</taxon>
        <taxon>Pentapetalae</taxon>
        <taxon>asterids</taxon>
        <taxon>lamiids</taxon>
        <taxon>Lamiales</taxon>
        <taxon>Orobanchaceae</taxon>
        <taxon>Pedicularideae</taxon>
        <taxon>Castillejinae</taxon>
        <taxon>Castilleja</taxon>
    </lineage>
</organism>
<evidence type="ECO:0000313" key="7">
    <source>
        <dbReference type="EMBL" id="KAL3622634.1"/>
    </source>
</evidence>
<dbReference type="PANTHER" id="PTHR31232:SF61">
    <property type="entry name" value="S-PROTEIN HOMOLOG"/>
    <property type="match status" value="1"/>
</dbReference>
<keyword evidence="8" id="KW-1185">Reference proteome</keyword>
<feature type="signal peptide" evidence="6">
    <location>
        <begin position="1"/>
        <end position="20"/>
    </location>
</feature>
<comment type="subcellular location">
    <subcellularLocation>
        <location evidence="1 6">Secreted</location>
    </subcellularLocation>
</comment>
<keyword evidence="5 6" id="KW-0732">Signal</keyword>
<evidence type="ECO:0000256" key="3">
    <source>
        <dbReference type="ARBA" id="ARBA00022471"/>
    </source>
</evidence>
<evidence type="ECO:0000256" key="1">
    <source>
        <dbReference type="ARBA" id="ARBA00004613"/>
    </source>
</evidence>
<dbReference type="Proteomes" id="UP001632038">
    <property type="component" value="Unassembled WGS sequence"/>
</dbReference>
<proteinExistence type="inferred from homology"/>
<dbReference type="Pfam" id="PF05938">
    <property type="entry name" value="Self-incomp_S1"/>
    <property type="match status" value="1"/>
</dbReference>
<dbReference type="InterPro" id="IPR010264">
    <property type="entry name" value="Self-incomp_S1"/>
</dbReference>
<evidence type="ECO:0000256" key="6">
    <source>
        <dbReference type="RuleBase" id="RU367044"/>
    </source>
</evidence>
<dbReference type="GO" id="GO:0005576">
    <property type="term" value="C:extracellular region"/>
    <property type="evidence" value="ECO:0007669"/>
    <property type="project" value="UniProtKB-SubCell"/>
</dbReference>
<feature type="chain" id="PRO_5044534670" description="S-protein homolog" evidence="6">
    <location>
        <begin position="21"/>
        <end position="139"/>
    </location>
</feature>